<dbReference type="Pfam" id="PF13561">
    <property type="entry name" value="adh_short_C2"/>
    <property type="match status" value="1"/>
</dbReference>
<protein>
    <submittedName>
        <fullName evidence="3">Short-chain dehydrogenase</fullName>
    </submittedName>
</protein>
<evidence type="ECO:0000256" key="2">
    <source>
        <dbReference type="ARBA" id="ARBA00023002"/>
    </source>
</evidence>
<keyword evidence="2" id="KW-0560">Oxidoreductase</keyword>
<dbReference type="InterPro" id="IPR036291">
    <property type="entry name" value="NAD(P)-bd_dom_sf"/>
</dbReference>
<comment type="similarity">
    <text evidence="1">Belongs to the short-chain dehydrogenases/reductases (SDR) family.</text>
</comment>
<dbReference type="InterPro" id="IPR002347">
    <property type="entry name" value="SDR_fam"/>
</dbReference>
<dbReference type="PANTHER" id="PTHR43669">
    <property type="entry name" value="5-KETO-D-GLUCONATE 5-REDUCTASE"/>
    <property type="match status" value="1"/>
</dbReference>
<sequence length="268" mass="28914">MNSQHMKRLENKVAVIYGNGGIGGAIAKAFAREGARIFLAGRTQTRLDEISAEIQAANGSIATAVLDALDEQAVRIHIDKIVSKTGVIDISFNTIGLPQTGIQGIALANLSVENFLKPICIYAQSHFITAKCVLPHMIKQHQGVILSHVPNASRQSAPYVGGMIPAWSSLEALSRSISLEYGQQGVRSICMLSTGIEETPLIDEVWSIHSKVHGLTLDQFYEASRSFTHRKRLTTLKEFTDAAVFAASDDGSAITGTLFNLTAGMIVH</sequence>
<accession>A0A364XU97</accession>
<organism evidence="3 4">
    <name type="scientific">Pseudochryseolinea flava</name>
    <dbReference type="NCBI Taxonomy" id="2059302"/>
    <lineage>
        <taxon>Bacteria</taxon>
        <taxon>Pseudomonadati</taxon>
        <taxon>Bacteroidota</taxon>
        <taxon>Cytophagia</taxon>
        <taxon>Cytophagales</taxon>
        <taxon>Fulvivirgaceae</taxon>
        <taxon>Pseudochryseolinea</taxon>
    </lineage>
</organism>
<dbReference type="GO" id="GO:0016491">
    <property type="term" value="F:oxidoreductase activity"/>
    <property type="evidence" value="ECO:0007669"/>
    <property type="project" value="UniProtKB-KW"/>
</dbReference>
<evidence type="ECO:0000313" key="3">
    <source>
        <dbReference type="EMBL" id="RAV97915.1"/>
    </source>
</evidence>
<gene>
    <name evidence="3" type="ORF">DQQ10_25925</name>
</gene>
<name>A0A364XU97_9BACT</name>
<keyword evidence="4" id="KW-1185">Reference proteome</keyword>
<dbReference type="Gene3D" id="3.40.50.720">
    <property type="entry name" value="NAD(P)-binding Rossmann-like Domain"/>
    <property type="match status" value="1"/>
</dbReference>
<dbReference type="OrthoDB" id="9788235at2"/>
<evidence type="ECO:0000313" key="4">
    <source>
        <dbReference type="Proteomes" id="UP000251889"/>
    </source>
</evidence>
<comment type="caution">
    <text evidence="3">The sequence shown here is derived from an EMBL/GenBank/DDBJ whole genome shotgun (WGS) entry which is preliminary data.</text>
</comment>
<dbReference type="Proteomes" id="UP000251889">
    <property type="component" value="Unassembled WGS sequence"/>
</dbReference>
<dbReference type="AlphaFoldDB" id="A0A364XU97"/>
<dbReference type="PANTHER" id="PTHR43669:SF14">
    <property type="entry name" value="OXIDOREDUCTASE"/>
    <property type="match status" value="1"/>
</dbReference>
<dbReference type="EMBL" id="QMFY01000024">
    <property type="protein sequence ID" value="RAV97915.1"/>
    <property type="molecule type" value="Genomic_DNA"/>
</dbReference>
<proteinExistence type="inferred from homology"/>
<dbReference type="CDD" id="cd05233">
    <property type="entry name" value="SDR_c"/>
    <property type="match status" value="1"/>
</dbReference>
<dbReference type="PRINTS" id="PR00081">
    <property type="entry name" value="GDHRDH"/>
</dbReference>
<evidence type="ECO:0000256" key="1">
    <source>
        <dbReference type="ARBA" id="ARBA00006484"/>
    </source>
</evidence>
<dbReference type="SUPFAM" id="SSF51735">
    <property type="entry name" value="NAD(P)-binding Rossmann-fold domains"/>
    <property type="match status" value="1"/>
</dbReference>
<reference evidence="3 4" key="1">
    <citation type="submission" date="2018-06" db="EMBL/GenBank/DDBJ databases">
        <title>Chryseolinea flavus sp. nov., a member of the phylum Bacteroidetes isolated from soil.</title>
        <authorList>
            <person name="Li Y."/>
            <person name="Wang J."/>
        </authorList>
    </citation>
    <scope>NUCLEOTIDE SEQUENCE [LARGE SCALE GENOMIC DNA]</scope>
    <source>
        <strain evidence="3 4">SDU1-6</strain>
    </source>
</reference>